<dbReference type="EMBL" id="LNIX01000003">
    <property type="protein sequence ID" value="OXA58098.1"/>
    <property type="molecule type" value="Genomic_DNA"/>
</dbReference>
<feature type="transmembrane region" description="Helical" evidence="4">
    <location>
        <begin position="235"/>
        <end position="255"/>
    </location>
</feature>
<keyword evidence="4" id="KW-1133">Transmembrane helix</keyword>
<dbReference type="Gene3D" id="2.130.10.30">
    <property type="entry name" value="Regulator of chromosome condensation 1/beta-lactamase-inhibitor protein II"/>
    <property type="match status" value="1"/>
</dbReference>
<organism evidence="6 7">
    <name type="scientific">Folsomia candida</name>
    <name type="common">Springtail</name>
    <dbReference type="NCBI Taxonomy" id="158441"/>
    <lineage>
        <taxon>Eukaryota</taxon>
        <taxon>Metazoa</taxon>
        <taxon>Ecdysozoa</taxon>
        <taxon>Arthropoda</taxon>
        <taxon>Hexapoda</taxon>
        <taxon>Collembola</taxon>
        <taxon>Entomobryomorpha</taxon>
        <taxon>Isotomoidea</taxon>
        <taxon>Isotomidae</taxon>
        <taxon>Proisotominae</taxon>
        <taxon>Folsomia</taxon>
    </lineage>
</organism>
<reference evidence="6 7" key="1">
    <citation type="submission" date="2015-12" db="EMBL/GenBank/DDBJ databases">
        <title>The genome of Folsomia candida.</title>
        <authorList>
            <person name="Faddeeva A."/>
            <person name="Derks M.F."/>
            <person name="Anvar Y."/>
            <person name="Smit S."/>
            <person name="Van Straalen N."/>
            <person name="Roelofs D."/>
        </authorList>
    </citation>
    <scope>NUCLEOTIDE SEQUENCE [LARGE SCALE GENOMIC DNA]</scope>
    <source>
        <strain evidence="6 7">VU population</strain>
        <tissue evidence="6">Whole body</tissue>
    </source>
</reference>
<feature type="transmembrane region" description="Helical" evidence="4">
    <location>
        <begin position="583"/>
        <end position="600"/>
    </location>
</feature>
<evidence type="ECO:0000259" key="5">
    <source>
        <dbReference type="Pfam" id="PF25390"/>
    </source>
</evidence>
<feature type="compositionally biased region" description="Basic and acidic residues" evidence="3">
    <location>
        <begin position="611"/>
        <end position="629"/>
    </location>
</feature>
<dbReference type="PROSITE" id="PS00626">
    <property type="entry name" value="RCC1_2"/>
    <property type="match status" value="1"/>
</dbReference>
<feature type="region of interest" description="Disordered" evidence="3">
    <location>
        <begin position="607"/>
        <end position="648"/>
    </location>
</feature>
<evidence type="ECO:0000256" key="3">
    <source>
        <dbReference type="SAM" id="MobiDB-lite"/>
    </source>
</evidence>
<feature type="domain" description="RCC1-like" evidence="5">
    <location>
        <begin position="712"/>
        <end position="1049"/>
    </location>
</feature>
<dbReference type="InterPro" id="IPR058923">
    <property type="entry name" value="RCC1-like_dom"/>
</dbReference>
<evidence type="ECO:0000313" key="6">
    <source>
        <dbReference type="EMBL" id="OXA58098.1"/>
    </source>
</evidence>
<dbReference type="PANTHER" id="PTHR46207:SF1">
    <property type="entry name" value="PROTEIN RCC2"/>
    <property type="match status" value="1"/>
</dbReference>
<name>A0A226ELL0_FOLCA</name>
<evidence type="ECO:0000256" key="2">
    <source>
        <dbReference type="PROSITE-ProRule" id="PRU00235"/>
    </source>
</evidence>
<dbReference type="OrthoDB" id="8298634at2759"/>
<dbReference type="InterPro" id="IPR009091">
    <property type="entry name" value="RCC1/BLIP-II"/>
</dbReference>
<feature type="transmembrane region" description="Helical" evidence="4">
    <location>
        <begin position="304"/>
        <end position="326"/>
    </location>
</feature>
<feature type="repeat" description="RCC1" evidence="2">
    <location>
        <begin position="1000"/>
        <end position="1054"/>
    </location>
</feature>
<dbReference type="SUPFAM" id="SSF50985">
    <property type="entry name" value="RCC1/BLIP-II"/>
    <property type="match status" value="1"/>
</dbReference>
<dbReference type="STRING" id="158441.A0A226ELL0"/>
<keyword evidence="4" id="KW-0472">Membrane</keyword>
<dbReference type="InterPro" id="IPR028641">
    <property type="entry name" value="RCC2"/>
</dbReference>
<evidence type="ECO:0000256" key="4">
    <source>
        <dbReference type="SAM" id="Phobius"/>
    </source>
</evidence>
<dbReference type="Pfam" id="PF25390">
    <property type="entry name" value="WD40_RLD"/>
    <property type="match status" value="1"/>
</dbReference>
<feature type="repeat" description="RCC1" evidence="2">
    <location>
        <begin position="722"/>
        <end position="773"/>
    </location>
</feature>
<dbReference type="Proteomes" id="UP000198287">
    <property type="component" value="Unassembled WGS sequence"/>
</dbReference>
<protein>
    <submittedName>
        <fullName evidence="6">Protein RCC2</fullName>
    </submittedName>
</protein>
<feature type="repeat" description="RCC1" evidence="2">
    <location>
        <begin position="826"/>
        <end position="900"/>
    </location>
</feature>
<dbReference type="PRINTS" id="PR00633">
    <property type="entry name" value="RCCNDNSATION"/>
</dbReference>
<feature type="transmembrane region" description="Helical" evidence="4">
    <location>
        <begin position="31"/>
        <end position="57"/>
    </location>
</feature>
<feature type="repeat" description="RCC1" evidence="2">
    <location>
        <begin position="774"/>
        <end position="825"/>
    </location>
</feature>
<dbReference type="GO" id="GO:0031267">
    <property type="term" value="F:small GTPase binding"/>
    <property type="evidence" value="ECO:0007669"/>
    <property type="project" value="TreeGrafter"/>
</dbReference>
<dbReference type="PROSITE" id="PS50012">
    <property type="entry name" value="RCC1_3"/>
    <property type="match status" value="5"/>
</dbReference>
<evidence type="ECO:0000256" key="1">
    <source>
        <dbReference type="ARBA" id="ARBA00022737"/>
    </source>
</evidence>
<sequence>MLFHLDQALRNYSVVNRLLDGLVVAKENPNYILFIAGSSSWVPLAFNLYLGLVYYTLDSKFMFVTKNFGLHLLCNHCFTVAQVLSKGNLRFDPEKITDLDEIHVKWYKVHKNLDWGILNLARVPLWRQLNGSCSFYKARLDTPAEDCTLLEMKLRFNFSIYGDGSGMDKGKKIVGGIFHGYISSAGFNRDKFLAVSVMKHIWIPYGCTYKPYVLVTLVGESSMNFLTLLQPLDRYCWIGLIISYLSITLMIFNVFKMGVMKLDNDSWHDRIYKGDIHALRSVGFWGISVFLEQSSHHLLKRFQWSWIAASCCSCWLLVSFILSNGYKGDLFSSMASQRLPAVPDSIPDLVTHYNLPVLTTTKHYLDGKYAHPTLKDIVLIDMAEGLIAAQQSLHMQLRDRLVFINGTDAALIANISRGIGVKSDLGHLLEITEDFALVSSEYDAKRFSILARRFTKFIPIQNPNQVSPYITRVPWYGYRNFFTTIFIPALGSLVESGIYERWVKYKELLTMILSLYEVDDKISRRNELSYKTQSNNSISNDRKVTSTSSRPNFYAMATLVPRGEHRKLGKSVLKGVSFQNVKIALILYFFCCSLGALAFLKSPLTGSKQNKMADTEPKKRSADDDKEGNGESAENGTKKRRTSGGDAEEAELSADAGVLLVAGGVNWDLIGRKEIPKNCKAPPAGLNVQNLWGPHAWTEKMRVKRVFSSPVACHSAIISEDGKVYTWGRNESGQLGHGDTETKHKPTLVEHLSDYTIVNVAMGRGHTLFLTDKGAVYSCGSDKLGQLGQGTEGKDKPTPSKIDYTGKPIVRMACGADFSMIVDVGGALWSFGSPEYGQLGHGTDGKLLQKANKISFVCEKSPRQITKFVEKNKQVATPITNVSISDVKCGTNHTVVLDDKSRVFTFGFAGYGRLGHAETKDEMVPRQVKQLENFRCVISKIAAGSTFCLAAATTKNLYFWGQTKSSGEATMYPKPVQDLSGWNVKNIACANKSIMVAADDTVITWGPSPTFGELCYGDGRDKSSTVPKEAKPLEGMQILDITCGFGHALLIAKDLTAEDRERIAKLPRWP</sequence>
<dbReference type="PANTHER" id="PTHR46207">
    <property type="entry name" value="PROTEIN RCC2"/>
    <property type="match status" value="1"/>
</dbReference>
<keyword evidence="1" id="KW-0677">Repeat</keyword>
<comment type="caution">
    <text evidence="6">The sequence shown here is derived from an EMBL/GenBank/DDBJ whole genome shotgun (WGS) entry which is preliminary data.</text>
</comment>
<keyword evidence="7" id="KW-1185">Reference proteome</keyword>
<dbReference type="Gene3D" id="1.10.287.70">
    <property type="match status" value="1"/>
</dbReference>
<keyword evidence="4" id="KW-0812">Transmembrane</keyword>
<dbReference type="GO" id="GO:0016020">
    <property type="term" value="C:membrane"/>
    <property type="evidence" value="ECO:0007669"/>
    <property type="project" value="TreeGrafter"/>
</dbReference>
<feature type="repeat" description="RCC1" evidence="2">
    <location>
        <begin position="901"/>
        <end position="954"/>
    </location>
</feature>
<dbReference type="InterPro" id="IPR000408">
    <property type="entry name" value="Reg_chr_condens"/>
</dbReference>
<dbReference type="AlphaFoldDB" id="A0A226ELL0"/>
<proteinExistence type="predicted"/>
<accession>A0A226ELL0</accession>
<gene>
    <name evidence="6" type="ORF">Fcan01_06899</name>
</gene>
<evidence type="ECO:0000313" key="7">
    <source>
        <dbReference type="Proteomes" id="UP000198287"/>
    </source>
</evidence>